<organism evidence="2 3">
    <name type="scientific">Nostoc flagelliforme FACHB-838</name>
    <dbReference type="NCBI Taxonomy" id="2692904"/>
    <lineage>
        <taxon>Bacteria</taxon>
        <taxon>Bacillati</taxon>
        <taxon>Cyanobacteriota</taxon>
        <taxon>Cyanophyceae</taxon>
        <taxon>Nostocales</taxon>
        <taxon>Nostocaceae</taxon>
        <taxon>Nostoc</taxon>
    </lineage>
</organism>
<name>A0ABR8E2C9_9NOSO</name>
<accession>A0ABR8E2C9</accession>
<proteinExistence type="predicted"/>
<evidence type="ECO:0000313" key="3">
    <source>
        <dbReference type="Proteomes" id="UP000623440"/>
    </source>
</evidence>
<sequence>MPDKKPTWEQARIRQHEANIIRAVASERNESFIQALYHVIQFYWDYKNGLLIIPQQQPVAIPKPANPTPNQSEVVGNVDDLDVSDFE</sequence>
<keyword evidence="3" id="KW-1185">Reference proteome</keyword>
<evidence type="ECO:0000313" key="2">
    <source>
        <dbReference type="EMBL" id="MBD2535563.1"/>
    </source>
</evidence>
<feature type="region of interest" description="Disordered" evidence="1">
    <location>
        <begin position="62"/>
        <end position="87"/>
    </location>
</feature>
<dbReference type="RefSeq" id="WP_190946379.1">
    <property type="nucleotide sequence ID" value="NZ_JACJSI010000294.1"/>
</dbReference>
<comment type="caution">
    <text evidence="2">The sequence shown here is derived from an EMBL/GenBank/DDBJ whole genome shotgun (WGS) entry which is preliminary data.</text>
</comment>
<dbReference type="EMBL" id="JACJSI010000294">
    <property type="protein sequence ID" value="MBD2535563.1"/>
    <property type="molecule type" value="Genomic_DNA"/>
</dbReference>
<protein>
    <submittedName>
        <fullName evidence="2">Uncharacterized protein</fullName>
    </submittedName>
</protein>
<gene>
    <name evidence="2" type="ORF">H6G97_41735</name>
</gene>
<dbReference type="Proteomes" id="UP000623440">
    <property type="component" value="Unassembled WGS sequence"/>
</dbReference>
<reference evidence="2 3" key="1">
    <citation type="journal article" date="2020" name="ISME J.">
        <title>Comparative genomics reveals insights into cyanobacterial evolution and habitat adaptation.</title>
        <authorList>
            <person name="Chen M.Y."/>
            <person name="Teng W.K."/>
            <person name="Zhao L."/>
            <person name="Hu C.X."/>
            <person name="Zhou Y.K."/>
            <person name="Han B.P."/>
            <person name="Song L.R."/>
            <person name="Shu W.S."/>
        </authorList>
    </citation>
    <scope>NUCLEOTIDE SEQUENCE [LARGE SCALE GENOMIC DNA]</scope>
    <source>
        <strain evidence="2 3">FACHB-838</strain>
    </source>
</reference>
<evidence type="ECO:0000256" key="1">
    <source>
        <dbReference type="SAM" id="MobiDB-lite"/>
    </source>
</evidence>